<comment type="caution">
    <text evidence="2">The sequence shown here is derived from an EMBL/GenBank/DDBJ whole genome shotgun (WGS) entry which is preliminary data.</text>
</comment>
<protein>
    <recommendedName>
        <fullName evidence="4">Hyaluronan/mRNA-binding protein domain-containing protein</fullName>
    </recommendedName>
</protein>
<dbReference type="EMBL" id="QVQW01000001">
    <property type="protein sequence ID" value="RKU49436.1"/>
    <property type="molecule type" value="Genomic_DNA"/>
</dbReference>
<evidence type="ECO:0008006" key="4">
    <source>
        <dbReference type="Google" id="ProtNLM"/>
    </source>
</evidence>
<gene>
    <name evidence="2" type="ORF">DL546_006938</name>
</gene>
<feature type="compositionally biased region" description="Basic and acidic residues" evidence="1">
    <location>
        <begin position="160"/>
        <end position="169"/>
    </location>
</feature>
<feature type="compositionally biased region" description="Basic and acidic residues" evidence="1">
    <location>
        <begin position="129"/>
        <end position="150"/>
    </location>
</feature>
<feature type="region of interest" description="Disordered" evidence="1">
    <location>
        <begin position="129"/>
        <end position="169"/>
    </location>
</feature>
<name>A0A420YNN7_9PEZI</name>
<evidence type="ECO:0000313" key="2">
    <source>
        <dbReference type="EMBL" id="RKU49436.1"/>
    </source>
</evidence>
<dbReference type="Proteomes" id="UP000275385">
    <property type="component" value="Unassembled WGS sequence"/>
</dbReference>
<keyword evidence="3" id="KW-1185">Reference proteome</keyword>
<proteinExistence type="predicted"/>
<evidence type="ECO:0000313" key="3">
    <source>
        <dbReference type="Proteomes" id="UP000275385"/>
    </source>
</evidence>
<dbReference type="OrthoDB" id="2122308at2759"/>
<accession>A0A420YNN7</accession>
<sequence>MSSDVGGIMSTRFEHSTVYINQPPGHNTFKPLLHTHSNLKMTRSRKFNDKDHHAAGNNGNEHLPRFFAKHGHVDENPNQVKKNGAGRGNWGNVGDEITDEDFNFANARRRSNSSNLGHDVSNFKTKFEVHDPEPVFEEHLHGAQDDDLTKTETSSSNGSVDDKAPGKEN</sequence>
<reference evidence="2 3" key="1">
    <citation type="submission" date="2018-08" db="EMBL/GenBank/DDBJ databases">
        <title>Draft genome of the lignicolous fungus Coniochaeta pulveracea.</title>
        <authorList>
            <person name="Borstlap C.J."/>
            <person name="De Witt R.N."/>
            <person name="Botha A."/>
            <person name="Volschenk H."/>
        </authorList>
    </citation>
    <scope>NUCLEOTIDE SEQUENCE [LARGE SCALE GENOMIC DNA]</scope>
    <source>
        <strain evidence="2 3">CAB683</strain>
    </source>
</reference>
<organism evidence="2 3">
    <name type="scientific">Coniochaeta pulveracea</name>
    <dbReference type="NCBI Taxonomy" id="177199"/>
    <lineage>
        <taxon>Eukaryota</taxon>
        <taxon>Fungi</taxon>
        <taxon>Dikarya</taxon>
        <taxon>Ascomycota</taxon>
        <taxon>Pezizomycotina</taxon>
        <taxon>Sordariomycetes</taxon>
        <taxon>Sordariomycetidae</taxon>
        <taxon>Coniochaetales</taxon>
        <taxon>Coniochaetaceae</taxon>
        <taxon>Coniochaeta</taxon>
    </lineage>
</organism>
<dbReference type="AlphaFoldDB" id="A0A420YNN7"/>
<evidence type="ECO:0000256" key="1">
    <source>
        <dbReference type="SAM" id="MobiDB-lite"/>
    </source>
</evidence>
<dbReference type="STRING" id="177199.A0A420YNN7"/>